<sequence length="347" mass="36139">MPAPQPQFTGSLSQPTGLSVARPLLLQPLSSGPTGPPPDRPLPPSGISSGWHGAPSSVPASLGFGNMGQTTPPMVPPPDPRHAVPQLGFPSPAAPPNAISMNRPTTAPTFTSVPQPQAGPSSVPTPIQSSLGMPLPNSSITPAFGSAPISSLMMPASQATLQSGVVGAFPVTTSNFAPYKITHNNKCEGAAFRHLFPPHVGNQRGQAPFVGNPTGHSLHPRLPPFSNSSPGGPPVMQMGLRNFSSTPHLPNLTGPLPPRPGIPMQLQQNYPAPVAPRGQSIALNQQPFISSASARPPSFQGGQQVYDPFSPTSVSVASQRQVGNLEKRRKSENDPEYEDLMDSVGVK</sequence>
<dbReference type="EMBL" id="JAPFFJ010000003">
    <property type="protein sequence ID" value="KAJ6430732.1"/>
    <property type="molecule type" value="Genomic_DNA"/>
</dbReference>
<dbReference type="Proteomes" id="UP001162972">
    <property type="component" value="Chromosome 10"/>
</dbReference>
<feature type="region of interest" description="Disordered" evidence="1">
    <location>
        <begin position="292"/>
        <end position="347"/>
    </location>
</feature>
<feature type="compositionally biased region" description="Polar residues" evidence="1">
    <location>
        <begin position="99"/>
        <end position="134"/>
    </location>
</feature>
<evidence type="ECO:0000313" key="3">
    <source>
        <dbReference type="Proteomes" id="UP001162972"/>
    </source>
</evidence>
<comment type="caution">
    <text evidence="2">The sequence shown here is derived from an EMBL/GenBank/DDBJ whole genome shotgun (WGS) entry which is preliminary data.</text>
</comment>
<proteinExistence type="predicted"/>
<dbReference type="AlphaFoldDB" id="A0AAD6KYI6"/>
<feature type="compositionally biased region" description="Polar residues" evidence="1">
    <location>
        <begin position="310"/>
        <end position="322"/>
    </location>
</feature>
<organism evidence="2 3">
    <name type="scientific">Salix udensis</name>
    <dbReference type="NCBI Taxonomy" id="889485"/>
    <lineage>
        <taxon>Eukaryota</taxon>
        <taxon>Viridiplantae</taxon>
        <taxon>Streptophyta</taxon>
        <taxon>Embryophyta</taxon>
        <taxon>Tracheophyta</taxon>
        <taxon>Spermatophyta</taxon>
        <taxon>Magnoliopsida</taxon>
        <taxon>eudicotyledons</taxon>
        <taxon>Gunneridae</taxon>
        <taxon>Pentapetalae</taxon>
        <taxon>rosids</taxon>
        <taxon>fabids</taxon>
        <taxon>Malpighiales</taxon>
        <taxon>Salicaceae</taxon>
        <taxon>Saliceae</taxon>
        <taxon>Salix</taxon>
    </lineage>
</organism>
<reference evidence="2 3" key="1">
    <citation type="journal article" date="2023" name="Int. J. Mol. Sci.">
        <title>De Novo Assembly and Annotation of 11 Diverse Shrub Willow (Salix) Genomes Reveals Novel Gene Organization in Sex-Linked Regions.</title>
        <authorList>
            <person name="Hyden B."/>
            <person name="Feng K."/>
            <person name="Yates T.B."/>
            <person name="Jawdy S."/>
            <person name="Cereghino C."/>
            <person name="Smart L.B."/>
            <person name="Muchero W."/>
        </authorList>
    </citation>
    <scope>NUCLEOTIDE SEQUENCE [LARGE SCALE GENOMIC DNA]</scope>
    <source>
        <tissue evidence="2">Shoot tip</tissue>
    </source>
</reference>
<feature type="region of interest" description="Disordered" evidence="1">
    <location>
        <begin position="1"/>
        <end position="134"/>
    </location>
</feature>
<gene>
    <name evidence="2" type="ORF">OIU84_018276</name>
</gene>
<protein>
    <submittedName>
        <fullName evidence="2">Uncharacterized protein</fullName>
    </submittedName>
</protein>
<evidence type="ECO:0000313" key="2">
    <source>
        <dbReference type="EMBL" id="KAJ6430732.1"/>
    </source>
</evidence>
<name>A0AAD6KYI6_9ROSI</name>
<feature type="compositionally biased region" description="Polar residues" evidence="1">
    <location>
        <begin position="1"/>
        <end position="17"/>
    </location>
</feature>
<evidence type="ECO:0000256" key="1">
    <source>
        <dbReference type="SAM" id="MobiDB-lite"/>
    </source>
</evidence>
<feature type="region of interest" description="Disordered" evidence="1">
    <location>
        <begin position="244"/>
        <end position="275"/>
    </location>
</feature>
<keyword evidence="3" id="KW-1185">Reference proteome</keyword>
<accession>A0AAD6KYI6</accession>
<feature type="compositionally biased region" description="Pro residues" evidence="1">
    <location>
        <begin position="34"/>
        <end position="44"/>
    </location>
</feature>